<dbReference type="GeneID" id="136074558"/>
<accession>A0ABM4B2E3</accession>
<name>A0ABM4B2E3_HYDVU</name>
<protein>
    <submittedName>
        <fullName evidence="2">ARL14 effector protein-like</fullName>
    </submittedName>
</protein>
<sequence>MSEKCCVRRVLNEDCDKMLYCRIIGRIRLKDTDIEVLMQRIGYTFEPNEEICFHHKNAYISRYEALQKYCCDPFKVHKKKTIKGLCKVNISIANNLKSNLVKKFLLTV</sequence>
<dbReference type="RefSeq" id="XP_065642962.1">
    <property type="nucleotide sequence ID" value="XM_065786890.1"/>
</dbReference>
<gene>
    <name evidence="2" type="primary">LOC136074558</name>
</gene>
<dbReference type="Proteomes" id="UP001652625">
    <property type="component" value="Chromosome 01"/>
</dbReference>
<organism evidence="1 2">
    <name type="scientific">Hydra vulgaris</name>
    <name type="common">Hydra</name>
    <name type="synonym">Hydra attenuata</name>
    <dbReference type="NCBI Taxonomy" id="6087"/>
    <lineage>
        <taxon>Eukaryota</taxon>
        <taxon>Metazoa</taxon>
        <taxon>Cnidaria</taxon>
        <taxon>Hydrozoa</taxon>
        <taxon>Hydroidolina</taxon>
        <taxon>Anthoathecata</taxon>
        <taxon>Aplanulata</taxon>
        <taxon>Hydridae</taxon>
        <taxon>Hydra</taxon>
    </lineage>
</organism>
<keyword evidence="1" id="KW-1185">Reference proteome</keyword>
<reference evidence="1" key="1">
    <citation type="submission" date="2025-05" db="UniProtKB">
        <authorList>
            <consortium name="RefSeq"/>
        </authorList>
    </citation>
    <scope>NUCLEOTIDE SEQUENCE [LARGE SCALE GENOMIC DNA]</scope>
</reference>
<evidence type="ECO:0000313" key="2">
    <source>
        <dbReference type="RefSeq" id="XP_065642962.1"/>
    </source>
</evidence>
<reference evidence="2" key="2">
    <citation type="submission" date="2025-08" db="UniProtKB">
        <authorList>
            <consortium name="RefSeq"/>
        </authorList>
    </citation>
    <scope>IDENTIFICATION</scope>
</reference>
<evidence type="ECO:0000313" key="1">
    <source>
        <dbReference type="Proteomes" id="UP001652625"/>
    </source>
</evidence>
<proteinExistence type="predicted"/>